<name>A0A7C9CPL9_OPUST</name>
<feature type="compositionally biased region" description="Polar residues" evidence="1">
    <location>
        <begin position="62"/>
        <end position="100"/>
    </location>
</feature>
<feature type="compositionally biased region" description="Basic and acidic residues" evidence="1">
    <location>
        <begin position="12"/>
        <end position="24"/>
    </location>
</feature>
<reference evidence="2" key="2">
    <citation type="submission" date="2020-07" db="EMBL/GenBank/DDBJ databases">
        <authorList>
            <person name="Vera ALvarez R."/>
            <person name="Arias-Moreno D.M."/>
            <person name="Jimenez-Jacinto V."/>
            <person name="Jimenez-Bremont J.F."/>
            <person name="Swaminathan K."/>
            <person name="Moose S.P."/>
            <person name="Guerrero-Gonzalez M.L."/>
            <person name="Marino-Ramirez L."/>
            <person name="Landsman D."/>
            <person name="Rodriguez-Kessler M."/>
            <person name="Delgado-Sanchez P."/>
        </authorList>
    </citation>
    <scope>NUCLEOTIDE SEQUENCE</scope>
    <source>
        <tissue evidence="2">Cladode</tissue>
    </source>
</reference>
<reference evidence="2" key="1">
    <citation type="journal article" date="2013" name="J. Plant Res.">
        <title>Effect of fungi and light on seed germination of three Opuntia species from semiarid lands of central Mexico.</title>
        <authorList>
            <person name="Delgado-Sanchez P."/>
            <person name="Jimenez-Bremont J.F."/>
            <person name="Guerrero-Gonzalez Mde L."/>
            <person name="Flores J."/>
        </authorList>
    </citation>
    <scope>NUCLEOTIDE SEQUENCE</scope>
    <source>
        <tissue evidence="2">Cladode</tissue>
    </source>
</reference>
<feature type="region of interest" description="Disordered" evidence="1">
    <location>
        <begin position="1"/>
        <end position="24"/>
    </location>
</feature>
<evidence type="ECO:0000256" key="1">
    <source>
        <dbReference type="SAM" id="MobiDB-lite"/>
    </source>
</evidence>
<protein>
    <submittedName>
        <fullName evidence="2">Uncharacterized protein</fullName>
    </submittedName>
</protein>
<organism evidence="2">
    <name type="scientific">Opuntia streptacantha</name>
    <name type="common">Prickly pear cactus</name>
    <name type="synonym">Opuntia cardona</name>
    <dbReference type="NCBI Taxonomy" id="393608"/>
    <lineage>
        <taxon>Eukaryota</taxon>
        <taxon>Viridiplantae</taxon>
        <taxon>Streptophyta</taxon>
        <taxon>Embryophyta</taxon>
        <taxon>Tracheophyta</taxon>
        <taxon>Spermatophyta</taxon>
        <taxon>Magnoliopsida</taxon>
        <taxon>eudicotyledons</taxon>
        <taxon>Gunneridae</taxon>
        <taxon>Pentapetalae</taxon>
        <taxon>Caryophyllales</taxon>
        <taxon>Cactineae</taxon>
        <taxon>Cactaceae</taxon>
        <taxon>Opuntioideae</taxon>
        <taxon>Opuntia</taxon>
    </lineage>
</organism>
<proteinExistence type="predicted"/>
<evidence type="ECO:0000313" key="2">
    <source>
        <dbReference type="EMBL" id="MBA4622107.1"/>
    </source>
</evidence>
<dbReference type="EMBL" id="GISG01037009">
    <property type="protein sequence ID" value="MBA4622107.1"/>
    <property type="molecule type" value="Transcribed_RNA"/>
</dbReference>
<accession>A0A7C9CPL9</accession>
<dbReference type="AlphaFoldDB" id="A0A7C9CPL9"/>
<feature type="region of interest" description="Disordered" evidence="1">
    <location>
        <begin position="62"/>
        <end position="117"/>
    </location>
</feature>
<sequence length="117" mass="12858">MEPPITSVEEQGLGHEGKNHTEDGLCDERDLHMYNIEDNSYFHSVLADEDHFLTDFVECVSNGNVGNTQANNDDGPSRQAGTNMNPSKQAQKSVLKTNPVQLKRNRRQSGGSAMLAA</sequence>